<reference evidence="1" key="1">
    <citation type="submission" date="2021-03" db="EMBL/GenBank/DDBJ databases">
        <title>Draft genome sequence of rust myrtle Austropuccinia psidii MF-1, a brazilian biotype.</title>
        <authorList>
            <person name="Quecine M.C."/>
            <person name="Pachon D.M.R."/>
            <person name="Bonatelli M.L."/>
            <person name="Correr F.H."/>
            <person name="Franceschini L.M."/>
            <person name="Leite T.F."/>
            <person name="Margarido G.R.A."/>
            <person name="Almeida C.A."/>
            <person name="Ferrarezi J.A."/>
            <person name="Labate C.A."/>
        </authorList>
    </citation>
    <scope>NUCLEOTIDE SEQUENCE</scope>
    <source>
        <strain evidence="1">MF-1</strain>
    </source>
</reference>
<keyword evidence="2" id="KW-1185">Reference proteome</keyword>
<dbReference type="Proteomes" id="UP000765509">
    <property type="component" value="Unassembled WGS sequence"/>
</dbReference>
<proteinExistence type="predicted"/>
<evidence type="ECO:0000313" key="2">
    <source>
        <dbReference type="Proteomes" id="UP000765509"/>
    </source>
</evidence>
<protein>
    <submittedName>
        <fullName evidence="1">Uncharacterized protein</fullName>
    </submittedName>
</protein>
<sequence length="150" mass="17906">MRQQQGIHDWLWWKSEIITKLANNSEKFQMDNAFEKAIFNSEKNEPLTWFLKQKYRLCSLHPDMSDSMTNIKTLRKCRGQLEHYINCRFAEPFKTEDFINAIEDIITRTIISQAFNRNPIESKIFPKPSRKHIRPERNFLKGHNMGAPHI</sequence>
<evidence type="ECO:0000313" key="1">
    <source>
        <dbReference type="EMBL" id="MBW0589637.1"/>
    </source>
</evidence>
<dbReference type="EMBL" id="AVOT02135044">
    <property type="protein sequence ID" value="MBW0589637.1"/>
    <property type="molecule type" value="Genomic_DNA"/>
</dbReference>
<gene>
    <name evidence="1" type="ORF">O181_129352</name>
</gene>
<accession>A0A9Q3L1N3</accession>
<name>A0A9Q3L1N3_9BASI</name>
<comment type="caution">
    <text evidence="1">The sequence shown here is derived from an EMBL/GenBank/DDBJ whole genome shotgun (WGS) entry which is preliminary data.</text>
</comment>
<dbReference type="AlphaFoldDB" id="A0A9Q3L1N3"/>
<organism evidence="1 2">
    <name type="scientific">Austropuccinia psidii MF-1</name>
    <dbReference type="NCBI Taxonomy" id="1389203"/>
    <lineage>
        <taxon>Eukaryota</taxon>
        <taxon>Fungi</taxon>
        <taxon>Dikarya</taxon>
        <taxon>Basidiomycota</taxon>
        <taxon>Pucciniomycotina</taxon>
        <taxon>Pucciniomycetes</taxon>
        <taxon>Pucciniales</taxon>
        <taxon>Sphaerophragmiaceae</taxon>
        <taxon>Austropuccinia</taxon>
    </lineage>
</organism>